<organism evidence="1 2">
    <name type="scientific">Orbilia blumenaviensis</name>
    <dbReference type="NCBI Taxonomy" id="1796055"/>
    <lineage>
        <taxon>Eukaryota</taxon>
        <taxon>Fungi</taxon>
        <taxon>Dikarya</taxon>
        <taxon>Ascomycota</taxon>
        <taxon>Pezizomycotina</taxon>
        <taxon>Orbiliomycetes</taxon>
        <taxon>Orbiliales</taxon>
        <taxon>Orbiliaceae</taxon>
        <taxon>Orbilia</taxon>
    </lineage>
</organism>
<comment type="caution">
    <text evidence="1">The sequence shown here is derived from an EMBL/GenBank/DDBJ whole genome shotgun (WGS) entry which is preliminary data.</text>
</comment>
<dbReference type="EMBL" id="JAVHNS010000016">
    <property type="protein sequence ID" value="KAK6333783.1"/>
    <property type="molecule type" value="Genomic_DNA"/>
</dbReference>
<keyword evidence="2" id="KW-1185">Reference proteome</keyword>
<proteinExistence type="predicted"/>
<dbReference type="Proteomes" id="UP001373714">
    <property type="component" value="Unassembled WGS sequence"/>
</dbReference>
<reference evidence="1 2" key="1">
    <citation type="submission" date="2019-10" db="EMBL/GenBank/DDBJ databases">
        <authorList>
            <person name="Palmer J.M."/>
        </authorList>
    </citation>
    <scope>NUCLEOTIDE SEQUENCE [LARGE SCALE GENOMIC DNA]</scope>
    <source>
        <strain evidence="1 2">TWF730</strain>
    </source>
</reference>
<gene>
    <name evidence="1" type="ORF">TWF730_003966</name>
</gene>
<evidence type="ECO:0000313" key="2">
    <source>
        <dbReference type="Proteomes" id="UP001373714"/>
    </source>
</evidence>
<sequence>MGVMFIEARFCFHSLLLGIAESTITKKFVFAFCFRLCGSPQVDKKLLGIPVASMPSRFPKHPPFLIQFGYEHGLDQALIGFQVVGSPVCIVPEPWNSEEVCWFLSSGNVPSLLTDAIAK</sequence>
<evidence type="ECO:0000313" key="1">
    <source>
        <dbReference type="EMBL" id="KAK6333783.1"/>
    </source>
</evidence>
<dbReference type="AlphaFoldDB" id="A0AAV9U3M0"/>
<accession>A0AAV9U3M0</accession>
<name>A0AAV9U3M0_9PEZI</name>
<protein>
    <submittedName>
        <fullName evidence="1">Uncharacterized protein</fullName>
    </submittedName>
</protein>